<dbReference type="RefSeq" id="WP_351974552.1">
    <property type="nucleotide sequence ID" value="NZ_JBEPBX010000001.1"/>
</dbReference>
<gene>
    <name evidence="2" type="ORF">ABT276_01375</name>
</gene>
<feature type="compositionally biased region" description="Basic and acidic residues" evidence="1">
    <location>
        <begin position="123"/>
        <end position="136"/>
    </location>
</feature>
<proteinExistence type="predicted"/>
<organism evidence="2 3">
    <name type="scientific">Streptomyces xantholiticus</name>
    <dbReference type="NCBI Taxonomy" id="68285"/>
    <lineage>
        <taxon>Bacteria</taxon>
        <taxon>Bacillati</taxon>
        <taxon>Actinomycetota</taxon>
        <taxon>Actinomycetes</taxon>
        <taxon>Kitasatosporales</taxon>
        <taxon>Streptomycetaceae</taxon>
        <taxon>Streptomyces</taxon>
    </lineage>
</organism>
<keyword evidence="3" id="KW-1185">Reference proteome</keyword>
<name>A0ABV1UMP5_9ACTN</name>
<evidence type="ECO:0000256" key="1">
    <source>
        <dbReference type="SAM" id="MobiDB-lite"/>
    </source>
</evidence>
<feature type="compositionally biased region" description="Polar residues" evidence="1">
    <location>
        <begin position="58"/>
        <end position="67"/>
    </location>
</feature>
<comment type="caution">
    <text evidence="2">The sequence shown here is derived from an EMBL/GenBank/DDBJ whole genome shotgun (WGS) entry which is preliminary data.</text>
</comment>
<reference evidence="2 3" key="1">
    <citation type="submission" date="2024-06" db="EMBL/GenBank/DDBJ databases">
        <title>The Natural Products Discovery Center: Release of the First 8490 Sequenced Strains for Exploring Actinobacteria Biosynthetic Diversity.</title>
        <authorList>
            <person name="Kalkreuter E."/>
            <person name="Kautsar S.A."/>
            <person name="Yang D."/>
            <person name="Bader C.D."/>
            <person name="Teijaro C.N."/>
            <person name="Fluegel L."/>
            <person name="Davis C.M."/>
            <person name="Simpson J.R."/>
            <person name="Lauterbach L."/>
            <person name="Steele A.D."/>
            <person name="Gui C."/>
            <person name="Meng S."/>
            <person name="Li G."/>
            <person name="Viehrig K."/>
            <person name="Ye F."/>
            <person name="Su P."/>
            <person name="Kiefer A.F."/>
            <person name="Nichols A."/>
            <person name="Cepeda A.J."/>
            <person name="Yan W."/>
            <person name="Fan B."/>
            <person name="Jiang Y."/>
            <person name="Adhikari A."/>
            <person name="Zheng C.-J."/>
            <person name="Schuster L."/>
            <person name="Cowan T.M."/>
            <person name="Smanski M.J."/>
            <person name="Chevrette M.G."/>
            <person name="De Carvalho L.P.S."/>
            <person name="Shen B."/>
        </authorList>
    </citation>
    <scope>NUCLEOTIDE SEQUENCE [LARGE SCALE GENOMIC DNA]</scope>
    <source>
        <strain evidence="2 3">NPDC000837</strain>
    </source>
</reference>
<evidence type="ECO:0000313" key="3">
    <source>
        <dbReference type="Proteomes" id="UP001445472"/>
    </source>
</evidence>
<protein>
    <submittedName>
        <fullName evidence="2">Uncharacterized protein</fullName>
    </submittedName>
</protein>
<feature type="compositionally biased region" description="Basic and acidic residues" evidence="1">
    <location>
        <begin position="42"/>
        <end position="57"/>
    </location>
</feature>
<feature type="compositionally biased region" description="Basic residues" evidence="1">
    <location>
        <begin position="137"/>
        <end position="146"/>
    </location>
</feature>
<dbReference type="Proteomes" id="UP001445472">
    <property type="component" value="Unassembled WGS sequence"/>
</dbReference>
<evidence type="ECO:0000313" key="2">
    <source>
        <dbReference type="EMBL" id="MER6612074.1"/>
    </source>
</evidence>
<feature type="region of interest" description="Disordered" evidence="1">
    <location>
        <begin position="37"/>
        <end position="152"/>
    </location>
</feature>
<accession>A0ABV1UMP5</accession>
<dbReference type="EMBL" id="JBEPBX010000001">
    <property type="protein sequence ID" value="MER6612074.1"/>
    <property type="molecule type" value="Genomic_DNA"/>
</dbReference>
<sequence length="152" mass="16692">MITDQDAPQADAQVLDQAMALVTAYAVGRGGLHQRLRHVRGRRYERSGPVPHRDRQLPQRQNHQQGDQPDAGAPQSRPQRPDACAGRGRPTGPSDRAEASGSGSGAGLEAAEEADTVIVPNRPDTDVPRRPIDHPHPTRRRYRQTRPRPVST</sequence>